<evidence type="ECO:0000259" key="6">
    <source>
        <dbReference type="PROSITE" id="PS51473"/>
    </source>
</evidence>
<dbReference type="InterPro" id="IPR011009">
    <property type="entry name" value="Kinase-like_dom_sf"/>
</dbReference>
<name>A0A8J5GR35_ZINOF</name>
<evidence type="ECO:0000313" key="7">
    <source>
        <dbReference type="EMBL" id="KAG6511102.1"/>
    </source>
</evidence>
<dbReference type="Pfam" id="PF01657">
    <property type="entry name" value="Stress-antifung"/>
    <property type="match status" value="2"/>
</dbReference>
<proteinExistence type="inferred from homology"/>
<dbReference type="Gene3D" id="1.10.510.10">
    <property type="entry name" value="Transferase(Phosphotransferase) domain 1"/>
    <property type="match status" value="1"/>
</dbReference>
<evidence type="ECO:0000256" key="2">
    <source>
        <dbReference type="ARBA" id="ARBA00022525"/>
    </source>
</evidence>
<evidence type="ECO:0000256" key="3">
    <source>
        <dbReference type="ARBA" id="ARBA00022729"/>
    </source>
</evidence>
<comment type="subcellular location">
    <subcellularLocation>
        <location evidence="1">Secreted</location>
    </subcellularLocation>
</comment>
<keyword evidence="3" id="KW-0732">Signal</keyword>
<dbReference type="InterPro" id="IPR002902">
    <property type="entry name" value="GNK2"/>
</dbReference>
<dbReference type="InterPro" id="IPR038408">
    <property type="entry name" value="GNK2_sf"/>
</dbReference>
<gene>
    <name evidence="7" type="ORF">ZIOFF_029155</name>
</gene>
<dbReference type="AlphaFoldDB" id="A0A8J5GR35"/>
<accession>A0A8J5GR35</accession>
<dbReference type="GO" id="GO:0004672">
    <property type="term" value="F:protein kinase activity"/>
    <property type="evidence" value="ECO:0007669"/>
    <property type="project" value="InterPro"/>
</dbReference>
<evidence type="ECO:0000256" key="4">
    <source>
        <dbReference type="ARBA" id="ARBA00022737"/>
    </source>
</evidence>
<dbReference type="PANTHER" id="PTHR32411:SF43">
    <property type="entry name" value="CYSTEINE-RICH REPEAT SECRETORY PROTEIN 38"/>
    <property type="match status" value="1"/>
</dbReference>
<dbReference type="GO" id="GO:0005576">
    <property type="term" value="C:extracellular region"/>
    <property type="evidence" value="ECO:0007669"/>
    <property type="project" value="UniProtKB-SubCell"/>
</dbReference>
<evidence type="ECO:0000256" key="1">
    <source>
        <dbReference type="ARBA" id="ARBA00004613"/>
    </source>
</evidence>
<keyword evidence="2" id="KW-0964">Secreted</keyword>
<keyword evidence="4" id="KW-0677">Repeat</keyword>
<dbReference type="EMBL" id="JACMSC010000008">
    <property type="protein sequence ID" value="KAG6511102.1"/>
    <property type="molecule type" value="Genomic_DNA"/>
</dbReference>
<dbReference type="InterPro" id="IPR001245">
    <property type="entry name" value="Ser-Thr/Tyr_kinase_cat_dom"/>
</dbReference>
<dbReference type="InterPro" id="IPR050581">
    <property type="entry name" value="CRR_secretory_protein"/>
</dbReference>
<feature type="domain" description="Gnk2-homologous" evidence="6">
    <location>
        <begin position="1"/>
        <end position="48"/>
    </location>
</feature>
<evidence type="ECO:0000256" key="5">
    <source>
        <dbReference type="ARBA" id="ARBA00038515"/>
    </source>
</evidence>
<dbReference type="SUPFAM" id="SSF56112">
    <property type="entry name" value="Protein kinase-like (PK-like)"/>
    <property type="match status" value="1"/>
</dbReference>
<dbReference type="Gene3D" id="3.30.430.20">
    <property type="entry name" value="Gnk2 domain, C-X8-C-X2-C motif"/>
    <property type="match status" value="2"/>
</dbReference>
<dbReference type="CDD" id="cd23509">
    <property type="entry name" value="Gnk2-like"/>
    <property type="match status" value="2"/>
</dbReference>
<protein>
    <recommendedName>
        <fullName evidence="6">Gnk2-homologous domain-containing protein</fullName>
    </recommendedName>
</protein>
<feature type="domain" description="Gnk2-homologous" evidence="6">
    <location>
        <begin position="49"/>
        <end position="155"/>
    </location>
</feature>
<dbReference type="Pfam" id="PF07714">
    <property type="entry name" value="PK_Tyr_Ser-Thr"/>
    <property type="match status" value="1"/>
</dbReference>
<dbReference type="PROSITE" id="PS51473">
    <property type="entry name" value="GNK2"/>
    <property type="match status" value="2"/>
</dbReference>
<dbReference type="PANTHER" id="PTHR32411">
    <property type="entry name" value="CYSTEINE-RICH REPEAT SECRETORY PROTEIN 38-RELATED"/>
    <property type="match status" value="1"/>
</dbReference>
<evidence type="ECO:0000313" key="8">
    <source>
        <dbReference type="Proteomes" id="UP000734854"/>
    </source>
</evidence>
<organism evidence="7 8">
    <name type="scientific">Zingiber officinale</name>
    <name type="common">Ginger</name>
    <name type="synonym">Amomum zingiber</name>
    <dbReference type="NCBI Taxonomy" id="94328"/>
    <lineage>
        <taxon>Eukaryota</taxon>
        <taxon>Viridiplantae</taxon>
        <taxon>Streptophyta</taxon>
        <taxon>Embryophyta</taxon>
        <taxon>Tracheophyta</taxon>
        <taxon>Spermatophyta</taxon>
        <taxon>Magnoliopsida</taxon>
        <taxon>Liliopsida</taxon>
        <taxon>Zingiberales</taxon>
        <taxon>Zingiberaceae</taxon>
        <taxon>Zingiber</taxon>
    </lineage>
</organism>
<comment type="similarity">
    <text evidence="5">Belongs to the cysteine-rich repeat secretory protein family.</text>
</comment>
<sequence>MCQGDLSLGACQGCLNASVTLITDRCPTGMNSTVWYNHCMLRYSNENFFSTVDIIPYVVYVKNLAMHNASDPRILIFHLAKAARSSPKMFAMDNVSLPNSTNIYGLEQCTRDLSADDCYNCLLDAVGSIPTVSNGSQGCRVLGQSCSIRYEMYPFYNISAIEVVSPPLSLSPASSPTGNELKGNDYMAPEYALHGLFSAKSDVYSYGVLILEILTGQKNSGYRGFGYPVELVTHVVWCHWTQGSALQMIDQGLVEQCQAPQILSHFVGLPTPSAPAFLSNRNTTSESNGILKRGNSSASKGNLMKISENNVSISTLKPR</sequence>
<dbReference type="Proteomes" id="UP000734854">
    <property type="component" value="Unassembled WGS sequence"/>
</dbReference>
<keyword evidence="8" id="KW-1185">Reference proteome</keyword>
<reference evidence="7 8" key="1">
    <citation type="submission" date="2020-08" db="EMBL/GenBank/DDBJ databases">
        <title>Plant Genome Project.</title>
        <authorList>
            <person name="Zhang R.-G."/>
        </authorList>
    </citation>
    <scope>NUCLEOTIDE SEQUENCE [LARGE SCALE GENOMIC DNA]</scope>
    <source>
        <tissue evidence="7">Rhizome</tissue>
    </source>
</reference>
<comment type="caution">
    <text evidence="7">The sequence shown here is derived from an EMBL/GenBank/DDBJ whole genome shotgun (WGS) entry which is preliminary data.</text>
</comment>